<dbReference type="GO" id="GO:0046872">
    <property type="term" value="F:metal ion binding"/>
    <property type="evidence" value="ECO:0007669"/>
    <property type="project" value="UniProtKB-KW"/>
</dbReference>
<dbReference type="EMBL" id="FR695872">
    <property type="protein sequence ID" value="CBX29164.1"/>
    <property type="molecule type" value="Genomic_DNA"/>
</dbReference>
<evidence type="ECO:0000256" key="2">
    <source>
        <dbReference type="ARBA" id="ARBA00022723"/>
    </source>
</evidence>
<gene>
    <name evidence="6" type="ORF">N47_J01450</name>
</gene>
<dbReference type="AlphaFoldDB" id="E1YF20"/>
<name>E1YF20_9BACT</name>
<evidence type="ECO:0000256" key="1">
    <source>
        <dbReference type="ARBA" id="ARBA00022485"/>
    </source>
</evidence>
<keyword evidence="4" id="KW-0411">Iron-sulfur</keyword>
<keyword evidence="1" id="KW-0004">4Fe-4S</keyword>
<keyword evidence="2" id="KW-0479">Metal-binding</keyword>
<feature type="domain" description="4Fe-4S" evidence="5">
    <location>
        <begin position="1"/>
        <end position="55"/>
    </location>
</feature>
<dbReference type="Pfam" id="PF04060">
    <property type="entry name" value="FeS"/>
    <property type="match status" value="1"/>
</dbReference>
<sequence>MIEILKLLPRTNCRECGQSTCMVFSALVADGAKGSEDCPQLIRNNKIKLEEYLNKFKFEAWN</sequence>
<reference evidence="6" key="1">
    <citation type="journal article" date="2011" name="Environ. Microbiol.">
        <title>Genomic insights into the metabolic potential of the polycyclic aromatic hydrocarbon degrading sulfate-reducing Deltaproteobacterium N47.</title>
        <authorList>
            <person name="Bergmann F."/>
            <person name="Selesi D."/>
            <person name="Weinmaier T."/>
            <person name="Tischler P."/>
            <person name="Rattei T."/>
            <person name="Meckenstock R.U."/>
        </authorList>
    </citation>
    <scope>NUCLEOTIDE SEQUENCE</scope>
</reference>
<evidence type="ECO:0000313" key="6">
    <source>
        <dbReference type="EMBL" id="CBX29164.1"/>
    </source>
</evidence>
<evidence type="ECO:0000256" key="3">
    <source>
        <dbReference type="ARBA" id="ARBA00023004"/>
    </source>
</evidence>
<proteinExistence type="predicted"/>
<dbReference type="GO" id="GO:0051539">
    <property type="term" value="F:4 iron, 4 sulfur cluster binding"/>
    <property type="evidence" value="ECO:0007669"/>
    <property type="project" value="UniProtKB-KW"/>
</dbReference>
<evidence type="ECO:0000256" key="4">
    <source>
        <dbReference type="ARBA" id="ARBA00023014"/>
    </source>
</evidence>
<dbReference type="InterPro" id="IPR007202">
    <property type="entry name" value="4Fe-4S_dom"/>
</dbReference>
<evidence type="ECO:0000259" key="5">
    <source>
        <dbReference type="PROSITE" id="PS51656"/>
    </source>
</evidence>
<accession>E1YF20</accession>
<protein>
    <recommendedName>
        <fullName evidence="5">4Fe-4S domain-containing protein</fullName>
    </recommendedName>
</protein>
<dbReference type="PROSITE" id="PS51656">
    <property type="entry name" value="4FE4S"/>
    <property type="match status" value="1"/>
</dbReference>
<keyword evidence="3" id="KW-0408">Iron</keyword>
<organism evidence="6">
    <name type="scientific">uncultured Desulfobacterium sp</name>
    <dbReference type="NCBI Taxonomy" id="201089"/>
    <lineage>
        <taxon>Bacteria</taxon>
        <taxon>Pseudomonadati</taxon>
        <taxon>Thermodesulfobacteriota</taxon>
        <taxon>Desulfobacteria</taxon>
        <taxon>Desulfobacterales</taxon>
        <taxon>Desulfobacteriaceae</taxon>
        <taxon>Desulfobacterium</taxon>
        <taxon>environmental samples</taxon>
    </lineage>
</organism>
<dbReference type="Gene3D" id="1.10.15.40">
    <property type="entry name" value="Electron transport complex subunit B, putative Fe-S cluster"/>
    <property type="match status" value="1"/>
</dbReference>